<protein>
    <submittedName>
        <fullName evidence="1">Uncharacterized protein</fullName>
    </submittedName>
</protein>
<reference evidence="1 2" key="1">
    <citation type="submission" date="2018-12" db="EMBL/GenBank/DDBJ databases">
        <title>A novel vanA-carrying plasmid in a clinical isolate of Enterococcus avium.</title>
        <authorList>
            <person name="Bernasconi O.J."/>
            <person name="Luzzaro F."/>
            <person name="Endimiani A."/>
        </authorList>
    </citation>
    <scope>NUCLEOTIDE SEQUENCE [LARGE SCALE GENOMIC DNA]</scope>
    <source>
        <strain evidence="1 2">LC0559/18</strain>
    </source>
</reference>
<dbReference type="RefSeq" id="WP_153045588.1">
    <property type="nucleotide sequence ID" value="NZ_JADPDV010000006.1"/>
</dbReference>
<sequence>MNCGMRLTENESIKLPLDRFFYSQEELDTYNELGCYSWEANSKPIYINHYDERHKLSSIHKQDNGSIYGTYEMLGDDGSYAS</sequence>
<evidence type="ECO:0000313" key="2">
    <source>
        <dbReference type="Proteomes" id="UP000288388"/>
    </source>
</evidence>
<dbReference type="AlphaFoldDB" id="A0A437UFP7"/>
<evidence type="ECO:0000313" key="1">
    <source>
        <dbReference type="EMBL" id="RVU92456.1"/>
    </source>
</evidence>
<dbReference type="Proteomes" id="UP000288388">
    <property type="component" value="Unassembled WGS sequence"/>
</dbReference>
<accession>A0A437UFP7</accession>
<gene>
    <name evidence="1" type="ORF">EK398_18200</name>
</gene>
<dbReference type="EMBL" id="RYZS01000002">
    <property type="protein sequence ID" value="RVU92456.1"/>
    <property type="molecule type" value="Genomic_DNA"/>
</dbReference>
<name>A0A437UFP7_ENTAV</name>
<comment type="caution">
    <text evidence="1">The sequence shown here is derived from an EMBL/GenBank/DDBJ whole genome shotgun (WGS) entry which is preliminary data.</text>
</comment>
<organism evidence="1 2">
    <name type="scientific">Enterococcus avium</name>
    <name type="common">Streptococcus avium</name>
    <dbReference type="NCBI Taxonomy" id="33945"/>
    <lineage>
        <taxon>Bacteria</taxon>
        <taxon>Bacillati</taxon>
        <taxon>Bacillota</taxon>
        <taxon>Bacilli</taxon>
        <taxon>Lactobacillales</taxon>
        <taxon>Enterococcaceae</taxon>
        <taxon>Enterococcus</taxon>
    </lineage>
</organism>
<proteinExistence type="predicted"/>